<reference evidence="1 2" key="1">
    <citation type="submission" date="2013-04" db="EMBL/GenBank/DDBJ databases">
        <title>The Genome Sequence of Bacteroides uniformis dnLKV2.</title>
        <authorList>
            <consortium name="The Broad Institute Genomics Platform"/>
            <consortium name="The Broad Institute Genome Sequencing Center for Infectious Disease"/>
            <person name="Earl A."/>
            <person name="Xavier R."/>
            <person name="Kuhn K."/>
            <person name="Stappenbeck T."/>
            <person name="Walker B."/>
            <person name="Young S."/>
            <person name="Zeng Q."/>
            <person name="Gargeya S."/>
            <person name="Fitzgerald M."/>
            <person name="Haas B."/>
            <person name="Abouelleil A."/>
            <person name="Allen A.W."/>
            <person name="Alvarado L."/>
            <person name="Arachchi H.M."/>
            <person name="Berlin A.M."/>
            <person name="Chapman S.B."/>
            <person name="Gainer-Dewar J."/>
            <person name="Goldberg J."/>
            <person name="Griggs A."/>
            <person name="Gujja S."/>
            <person name="Hansen M."/>
            <person name="Howarth C."/>
            <person name="Imamovic A."/>
            <person name="Ireland A."/>
            <person name="Larimer J."/>
            <person name="McCowan C."/>
            <person name="Murphy C."/>
            <person name="Pearson M."/>
            <person name="Poon T.W."/>
            <person name="Priest M."/>
            <person name="Roberts A."/>
            <person name="Saif S."/>
            <person name="Shea T."/>
            <person name="Sisk P."/>
            <person name="Sykes S."/>
            <person name="Wortman J."/>
            <person name="Nusbaum C."/>
            <person name="Birren B."/>
        </authorList>
    </citation>
    <scope>NUCLEOTIDE SEQUENCE [LARGE SCALE GENOMIC DNA]</scope>
    <source>
        <strain evidence="2">dnLKV2</strain>
    </source>
</reference>
<organism evidence="1 2">
    <name type="scientific">Bacteroides uniformis dnLKV2</name>
    <dbReference type="NCBI Taxonomy" id="1235787"/>
    <lineage>
        <taxon>Bacteria</taxon>
        <taxon>Pseudomonadati</taxon>
        <taxon>Bacteroidota</taxon>
        <taxon>Bacteroidia</taxon>
        <taxon>Bacteroidales</taxon>
        <taxon>Bacteroidaceae</taxon>
        <taxon>Bacteroides</taxon>
    </lineage>
</organism>
<accession>R9HMW2</accession>
<comment type="caution">
    <text evidence="1">The sequence shown here is derived from an EMBL/GenBank/DDBJ whole genome shotgun (WGS) entry which is preliminary data.</text>
</comment>
<dbReference type="Proteomes" id="UP000014212">
    <property type="component" value="Unassembled WGS sequence"/>
</dbReference>
<evidence type="ECO:0000313" key="2">
    <source>
        <dbReference type="Proteomes" id="UP000014212"/>
    </source>
</evidence>
<dbReference type="RefSeq" id="WP_016274444.1">
    <property type="nucleotide sequence ID" value="NZ_KE159490.1"/>
</dbReference>
<gene>
    <name evidence="1" type="ORF">C801_03997</name>
</gene>
<proteinExistence type="predicted"/>
<dbReference type="HOGENOM" id="CLU_2858610_0_0_10"/>
<dbReference type="EMBL" id="ASSO01000013">
    <property type="protein sequence ID" value="EOS05398.1"/>
    <property type="molecule type" value="Genomic_DNA"/>
</dbReference>
<sequence length="64" mass="7547">MEKIIFALKMYIFKLKMYIFSLNTYIFNLNIYLSPYSGHPCHQGKATLKPRGSILIINSCHKRH</sequence>
<dbReference type="AlphaFoldDB" id="R9HMW2"/>
<name>R9HMW2_BACUN</name>
<protein>
    <submittedName>
        <fullName evidence="1">Uncharacterized protein</fullName>
    </submittedName>
</protein>
<evidence type="ECO:0000313" key="1">
    <source>
        <dbReference type="EMBL" id="EOS05398.1"/>
    </source>
</evidence>
<dbReference type="PATRIC" id="fig|1235787.3.peg.4065"/>